<dbReference type="EMBL" id="CP046172">
    <property type="protein sequence ID" value="QIS13713.1"/>
    <property type="molecule type" value="Genomic_DNA"/>
</dbReference>
<keyword evidence="3" id="KW-0560">Oxidoreductase</keyword>
<dbReference type="Gene3D" id="2.140.10.10">
    <property type="entry name" value="Quinoprotein alcohol dehydrogenase-like superfamily"/>
    <property type="match status" value="1"/>
</dbReference>
<feature type="chain" id="PRO_5038414455" evidence="4">
    <location>
        <begin position="30"/>
        <end position="531"/>
    </location>
</feature>
<evidence type="ECO:0000313" key="6">
    <source>
        <dbReference type="EMBL" id="QIS13713.1"/>
    </source>
</evidence>
<feature type="domain" description="Pyrrolo-quinoline quinone repeat" evidence="5">
    <location>
        <begin position="276"/>
        <end position="366"/>
    </location>
</feature>
<dbReference type="SMART" id="SM00564">
    <property type="entry name" value="PQQ"/>
    <property type="match status" value="7"/>
</dbReference>
<organism evidence="6 7">
    <name type="scientific">Nocardia arthritidis</name>
    <dbReference type="NCBI Taxonomy" id="228602"/>
    <lineage>
        <taxon>Bacteria</taxon>
        <taxon>Bacillati</taxon>
        <taxon>Actinomycetota</taxon>
        <taxon>Actinomycetes</taxon>
        <taxon>Mycobacteriales</taxon>
        <taxon>Nocardiaceae</taxon>
        <taxon>Nocardia</taxon>
    </lineage>
</organism>
<dbReference type="PANTHER" id="PTHR32303:SF10">
    <property type="entry name" value="OUTER MEMBRANE PROTEIN ASSEMBLY FACTOR BAMB"/>
    <property type="match status" value="1"/>
</dbReference>
<dbReference type="GO" id="GO:0016491">
    <property type="term" value="F:oxidoreductase activity"/>
    <property type="evidence" value="ECO:0007669"/>
    <property type="project" value="UniProtKB-KW"/>
</dbReference>
<protein>
    <submittedName>
        <fullName evidence="6">PQQ-binding-like beta-propeller repeat protein</fullName>
    </submittedName>
</protein>
<reference evidence="6 7" key="1">
    <citation type="journal article" date="2019" name="ACS Chem. Biol.">
        <title>Identification and Mobilization of a Cryptic Antibiotic Biosynthesis Gene Locus from a Human-Pathogenic Nocardia Isolate.</title>
        <authorList>
            <person name="Herisse M."/>
            <person name="Ishida K."/>
            <person name="Porter J.L."/>
            <person name="Howden B."/>
            <person name="Hertweck C."/>
            <person name="Stinear T.P."/>
            <person name="Pidot S.J."/>
        </authorList>
    </citation>
    <scope>NUCLEOTIDE SEQUENCE [LARGE SCALE GENOMIC DNA]</scope>
    <source>
        <strain evidence="6 7">AUSMDU00012717</strain>
    </source>
</reference>
<proteinExistence type="inferred from homology"/>
<sequence>MYWVKALRALRMPALAVAAALLVSGVPSAAAGSNSDWTMWQFDLRGSRYNANESTLTPANVGSLQLKWAFAFPGAIAQSSQPAVVDGTVYSGGRDGKMYALDAKTGATKWVFDTGTALEHIPDYGLRDGPAVANGLVYFGDNGANVWAVDAATGARRWMTQVETHPFSIITSSPLYFDGHIYIGVSSQEEGPAGVDLYPCCTFRGSVVSLDAATGAVQWKYFTLPPQQDLGPLARPEFVPSGAAVWSSPTIDPDTRTLYYTTGNPYSGENPQGAEAIGAVDIDTGQARWIQRMTPGDTWNVRCVLPPSGGNCPTPGRDFDFGTQPNIFAINGRTVVGAGQKTGIYHLLDAATGAIIWQTQLSVPTSPLPTPGAESLAGIQWGASYDGNRLYVATYGANPGTLFALNPVTGQLIWSTPNPANGCLINLPPVPMDPFCQLSMPNAVSSSPGLVYEGSMDGKMRVFAADTGAILWEYNTAGVHFDTVNGVPGVGGGLNGNGAVVANGMLYTNSGYGHPITTGMPGNMLLAFGLP</sequence>
<dbReference type="RefSeq" id="WP_203217374.1">
    <property type="nucleotide sequence ID" value="NZ_CP046172.1"/>
</dbReference>
<dbReference type="InterPro" id="IPR018391">
    <property type="entry name" value="PQQ_b-propeller_rpt"/>
</dbReference>
<dbReference type="InterPro" id="IPR002372">
    <property type="entry name" value="PQQ_rpt_dom"/>
</dbReference>
<evidence type="ECO:0000259" key="5">
    <source>
        <dbReference type="Pfam" id="PF13360"/>
    </source>
</evidence>
<dbReference type="Proteomes" id="UP000503540">
    <property type="component" value="Chromosome"/>
</dbReference>
<dbReference type="InterPro" id="IPR011047">
    <property type="entry name" value="Quinoprotein_ADH-like_sf"/>
</dbReference>
<keyword evidence="4" id="KW-0732">Signal</keyword>
<dbReference type="AlphaFoldDB" id="A0A6G9YLA7"/>
<gene>
    <name evidence="6" type="ORF">F5544_29340</name>
</gene>
<accession>A0A6G9YLA7</accession>
<dbReference type="Pfam" id="PF13360">
    <property type="entry name" value="PQQ_2"/>
    <property type="match status" value="3"/>
</dbReference>
<evidence type="ECO:0000256" key="3">
    <source>
        <dbReference type="ARBA" id="ARBA00023002"/>
    </source>
</evidence>
<feature type="domain" description="Pyrrolo-quinoline quinone repeat" evidence="5">
    <location>
        <begin position="378"/>
        <end position="477"/>
    </location>
</feature>
<comment type="cofactor">
    <cofactor evidence="1">
        <name>pyrroloquinoline quinone</name>
        <dbReference type="ChEBI" id="CHEBI:58442"/>
    </cofactor>
</comment>
<name>A0A6G9YLA7_9NOCA</name>
<dbReference type="SUPFAM" id="SSF50998">
    <property type="entry name" value="Quinoprotein alcohol dehydrogenase-like"/>
    <property type="match status" value="1"/>
</dbReference>
<evidence type="ECO:0000256" key="4">
    <source>
        <dbReference type="SAM" id="SignalP"/>
    </source>
</evidence>
<evidence type="ECO:0000256" key="1">
    <source>
        <dbReference type="ARBA" id="ARBA00001931"/>
    </source>
</evidence>
<keyword evidence="7" id="KW-1185">Reference proteome</keyword>
<evidence type="ECO:0000313" key="7">
    <source>
        <dbReference type="Proteomes" id="UP000503540"/>
    </source>
</evidence>
<dbReference type="KEGG" id="nah:F5544_29340"/>
<dbReference type="PANTHER" id="PTHR32303">
    <property type="entry name" value="QUINOPROTEIN ALCOHOL DEHYDROGENASE (CYTOCHROME C)"/>
    <property type="match status" value="1"/>
</dbReference>
<feature type="signal peptide" evidence="4">
    <location>
        <begin position="1"/>
        <end position="29"/>
    </location>
</feature>
<feature type="domain" description="Pyrrolo-quinoline quinone repeat" evidence="5">
    <location>
        <begin position="38"/>
        <end position="223"/>
    </location>
</feature>
<evidence type="ECO:0000256" key="2">
    <source>
        <dbReference type="ARBA" id="ARBA00008156"/>
    </source>
</evidence>
<comment type="similarity">
    <text evidence="2">Belongs to the bacterial PQQ dehydrogenase family.</text>
</comment>